<proteinExistence type="predicted"/>
<feature type="compositionally biased region" description="Polar residues" evidence="1">
    <location>
        <begin position="91"/>
        <end position="100"/>
    </location>
</feature>
<feature type="compositionally biased region" description="Basic and acidic residues" evidence="1">
    <location>
        <begin position="118"/>
        <end position="128"/>
    </location>
</feature>
<dbReference type="Proteomes" id="UP001066276">
    <property type="component" value="Chromosome 7"/>
</dbReference>
<evidence type="ECO:0000313" key="2">
    <source>
        <dbReference type="EMBL" id="KAJ1126843.1"/>
    </source>
</evidence>
<feature type="region of interest" description="Disordered" evidence="1">
    <location>
        <begin position="1"/>
        <end position="128"/>
    </location>
</feature>
<evidence type="ECO:0000313" key="3">
    <source>
        <dbReference type="Proteomes" id="UP001066276"/>
    </source>
</evidence>
<feature type="non-terminal residue" evidence="2">
    <location>
        <position position="128"/>
    </location>
</feature>
<comment type="caution">
    <text evidence="2">The sequence shown here is derived from an EMBL/GenBank/DDBJ whole genome shotgun (WGS) entry which is preliminary data.</text>
</comment>
<reference evidence="2" key="1">
    <citation type="journal article" date="2022" name="bioRxiv">
        <title>Sequencing and chromosome-scale assembly of the giantPleurodeles waltlgenome.</title>
        <authorList>
            <person name="Brown T."/>
            <person name="Elewa A."/>
            <person name="Iarovenko S."/>
            <person name="Subramanian E."/>
            <person name="Araus A.J."/>
            <person name="Petzold A."/>
            <person name="Susuki M."/>
            <person name="Suzuki K.-i.T."/>
            <person name="Hayashi T."/>
            <person name="Toyoda A."/>
            <person name="Oliveira C."/>
            <person name="Osipova E."/>
            <person name="Leigh N.D."/>
            <person name="Simon A."/>
            <person name="Yun M.H."/>
        </authorList>
    </citation>
    <scope>NUCLEOTIDE SEQUENCE</scope>
    <source>
        <strain evidence="2">20211129_DDA</strain>
        <tissue evidence="2">Liver</tissue>
    </source>
</reference>
<evidence type="ECO:0000256" key="1">
    <source>
        <dbReference type="SAM" id="MobiDB-lite"/>
    </source>
</evidence>
<protein>
    <submittedName>
        <fullName evidence="2">Uncharacterized protein</fullName>
    </submittedName>
</protein>
<sequence>PPPNVTGEEVPATSSPPREETNSDYSSSGCLNLDDQPGPSGISGQLVTQAQSHTTTEPPPSANNTTVPSQLTHISVPRTRQSAVYPPLQGPQATPQTQDDQGLGVRGSGHTVQGTEAQDNREAGRNAV</sequence>
<feature type="compositionally biased region" description="Polar residues" evidence="1">
    <location>
        <begin position="42"/>
        <end position="82"/>
    </location>
</feature>
<keyword evidence="3" id="KW-1185">Reference proteome</keyword>
<gene>
    <name evidence="2" type="ORF">NDU88_005249</name>
</gene>
<organism evidence="2 3">
    <name type="scientific">Pleurodeles waltl</name>
    <name type="common">Iberian ribbed newt</name>
    <dbReference type="NCBI Taxonomy" id="8319"/>
    <lineage>
        <taxon>Eukaryota</taxon>
        <taxon>Metazoa</taxon>
        <taxon>Chordata</taxon>
        <taxon>Craniata</taxon>
        <taxon>Vertebrata</taxon>
        <taxon>Euteleostomi</taxon>
        <taxon>Amphibia</taxon>
        <taxon>Batrachia</taxon>
        <taxon>Caudata</taxon>
        <taxon>Salamandroidea</taxon>
        <taxon>Salamandridae</taxon>
        <taxon>Pleurodelinae</taxon>
        <taxon>Pleurodeles</taxon>
    </lineage>
</organism>
<dbReference type="AlphaFoldDB" id="A0AAV7PJV1"/>
<name>A0AAV7PJV1_PLEWA</name>
<dbReference type="EMBL" id="JANPWB010000011">
    <property type="protein sequence ID" value="KAJ1126843.1"/>
    <property type="molecule type" value="Genomic_DNA"/>
</dbReference>
<accession>A0AAV7PJV1</accession>
<feature type="non-terminal residue" evidence="2">
    <location>
        <position position="1"/>
    </location>
</feature>